<evidence type="ECO:0000313" key="2">
    <source>
        <dbReference type="EMBL" id="EMS54118.1"/>
    </source>
</evidence>
<feature type="region of interest" description="Disordered" evidence="1">
    <location>
        <begin position="99"/>
        <end position="137"/>
    </location>
</feature>
<protein>
    <submittedName>
        <fullName evidence="2">Uncharacterized protein</fullName>
    </submittedName>
</protein>
<sequence length="234" mass="26295">MDPATPATSLCRDPASTPWRPPHAEEDEGGRRRRHRHEGHIVGVRQVAASALGMSSTVLWETHIENLDGLLALEALNFFCSSWMVGPPARAWPGAEHGGGMGGAEPGGRVHGKSRCSLGEAPEEEQRGGVVQRGVEQRRPTVVRRRAGGRGRDAPQWVSDFIDGHTDSWTKEKEMKHFQPPDAQLILNIPLSSRNIDDCPAWHYERIDMFTMRFDQRMLIDMKRGHEDWLEEKP</sequence>
<dbReference type="EMBL" id="KD185587">
    <property type="protein sequence ID" value="EMS54118.1"/>
    <property type="molecule type" value="Genomic_DNA"/>
</dbReference>
<accession>M7YTW4</accession>
<gene>
    <name evidence="2" type="ORF">TRIUR3_30008</name>
</gene>
<organism evidence="2">
    <name type="scientific">Triticum urartu</name>
    <name type="common">Red wild einkorn</name>
    <name type="synonym">Crithodium urartu</name>
    <dbReference type="NCBI Taxonomy" id="4572"/>
    <lineage>
        <taxon>Eukaryota</taxon>
        <taxon>Viridiplantae</taxon>
        <taxon>Streptophyta</taxon>
        <taxon>Embryophyta</taxon>
        <taxon>Tracheophyta</taxon>
        <taxon>Spermatophyta</taxon>
        <taxon>Magnoliopsida</taxon>
        <taxon>Liliopsida</taxon>
        <taxon>Poales</taxon>
        <taxon>Poaceae</taxon>
        <taxon>BOP clade</taxon>
        <taxon>Pooideae</taxon>
        <taxon>Triticodae</taxon>
        <taxon>Triticeae</taxon>
        <taxon>Triticinae</taxon>
        <taxon>Triticum</taxon>
    </lineage>
</organism>
<name>M7YTW4_TRIUA</name>
<feature type="region of interest" description="Disordered" evidence="1">
    <location>
        <begin position="1"/>
        <end position="38"/>
    </location>
</feature>
<proteinExistence type="predicted"/>
<dbReference type="OMA" id="WETHIEN"/>
<reference evidence="2" key="1">
    <citation type="journal article" date="2013" name="Nature">
        <title>Draft genome of the wheat A-genome progenitor Triticum urartu.</title>
        <authorList>
            <person name="Ling H.Q."/>
            <person name="Zhao S."/>
            <person name="Liu D."/>
            <person name="Wang J."/>
            <person name="Sun H."/>
            <person name="Zhang C."/>
            <person name="Fan H."/>
            <person name="Li D."/>
            <person name="Dong L."/>
            <person name="Tao Y."/>
            <person name="Gao C."/>
            <person name="Wu H."/>
            <person name="Li Y."/>
            <person name="Cui Y."/>
            <person name="Guo X."/>
            <person name="Zheng S."/>
            <person name="Wang B."/>
            <person name="Yu K."/>
            <person name="Liang Q."/>
            <person name="Yang W."/>
            <person name="Lou X."/>
            <person name="Chen J."/>
            <person name="Feng M."/>
            <person name="Jian J."/>
            <person name="Zhang X."/>
            <person name="Luo G."/>
            <person name="Jiang Y."/>
            <person name="Liu J."/>
            <person name="Wang Z."/>
            <person name="Sha Y."/>
            <person name="Zhang B."/>
            <person name="Wu H."/>
            <person name="Tang D."/>
            <person name="Shen Q."/>
            <person name="Xue P."/>
            <person name="Zou S."/>
            <person name="Wang X."/>
            <person name="Liu X."/>
            <person name="Wang F."/>
            <person name="Yang Y."/>
            <person name="An X."/>
            <person name="Dong Z."/>
            <person name="Zhang K."/>
            <person name="Zhang X."/>
            <person name="Luo M.C."/>
            <person name="Dvorak J."/>
            <person name="Tong Y."/>
            <person name="Wang J."/>
            <person name="Yang H."/>
            <person name="Li Z."/>
            <person name="Wang D."/>
            <person name="Zhang A."/>
            <person name="Wang J."/>
        </authorList>
    </citation>
    <scope>NUCLEOTIDE SEQUENCE</scope>
</reference>
<evidence type="ECO:0000256" key="1">
    <source>
        <dbReference type="SAM" id="MobiDB-lite"/>
    </source>
</evidence>
<dbReference type="AlphaFoldDB" id="M7YTW4"/>